<reference evidence="2" key="1">
    <citation type="submission" date="2023-04" db="EMBL/GenBank/DDBJ databases">
        <authorList>
            <consortium name="ELIXIR-Norway"/>
        </authorList>
    </citation>
    <scope>NUCLEOTIDE SEQUENCE [LARGE SCALE GENOMIC DNA]</scope>
</reference>
<name>A0ABN9A1I7_RANTA</name>
<accession>A0ABN9A1I7</accession>
<proteinExistence type="predicted"/>
<keyword evidence="1" id="KW-0472">Membrane</keyword>
<organism evidence="2 3">
    <name type="scientific">Rangifer tarandus platyrhynchus</name>
    <name type="common">Svalbard reindeer</name>
    <dbReference type="NCBI Taxonomy" id="3082113"/>
    <lineage>
        <taxon>Eukaryota</taxon>
        <taxon>Metazoa</taxon>
        <taxon>Chordata</taxon>
        <taxon>Craniata</taxon>
        <taxon>Vertebrata</taxon>
        <taxon>Euteleostomi</taxon>
        <taxon>Mammalia</taxon>
        <taxon>Eutheria</taxon>
        <taxon>Laurasiatheria</taxon>
        <taxon>Artiodactyla</taxon>
        <taxon>Ruminantia</taxon>
        <taxon>Pecora</taxon>
        <taxon>Cervidae</taxon>
        <taxon>Odocoileinae</taxon>
        <taxon>Rangifer</taxon>
    </lineage>
</organism>
<gene>
    <name evidence="2" type="ORF">MRATA1EN1_LOCUS27238</name>
</gene>
<keyword evidence="3" id="KW-1185">Reference proteome</keyword>
<dbReference type="EMBL" id="OX459943">
    <property type="protein sequence ID" value="CAI9178276.1"/>
    <property type="molecule type" value="Genomic_DNA"/>
</dbReference>
<feature type="transmembrane region" description="Helical" evidence="1">
    <location>
        <begin position="48"/>
        <end position="72"/>
    </location>
</feature>
<keyword evidence="1" id="KW-0812">Transmembrane</keyword>
<evidence type="ECO:0000313" key="3">
    <source>
        <dbReference type="Proteomes" id="UP001176941"/>
    </source>
</evidence>
<evidence type="ECO:0000256" key="1">
    <source>
        <dbReference type="SAM" id="Phobius"/>
    </source>
</evidence>
<sequence length="122" mass="13743">MDWFHLLAVQGTLKSLLQHRRLQASILWHSAFFVVQLSQSYMTTAKTIALTIWTFVGRVIALLFNTLSRFVIAFLPRSKRLLISGLQSPSAVILEPKERKSVTTSTFSPSICHEVIGLDARS</sequence>
<keyword evidence="1" id="KW-1133">Transmembrane helix</keyword>
<protein>
    <submittedName>
        <fullName evidence="2">Uncharacterized protein</fullName>
    </submittedName>
</protein>
<evidence type="ECO:0000313" key="2">
    <source>
        <dbReference type="EMBL" id="CAI9178276.1"/>
    </source>
</evidence>
<dbReference type="Proteomes" id="UP001176941">
    <property type="component" value="Chromosome 7"/>
</dbReference>